<dbReference type="EMBL" id="JBANFI010000006">
    <property type="protein sequence ID" value="MFK7161519.1"/>
    <property type="molecule type" value="Genomic_DNA"/>
</dbReference>
<organism evidence="2 3">
    <name type="scientific">Marinospirillum alkalitolerans</name>
    <dbReference type="NCBI Taxonomy" id="3123374"/>
    <lineage>
        <taxon>Bacteria</taxon>
        <taxon>Pseudomonadati</taxon>
        <taxon>Pseudomonadota</taxon>
        <taxon>Gammaproteobacteria</taxon>
        <taxon>Oceanospirillales</taxon>
        <taxon>Oceanospirillaceae</taxon>
        <taxon>Marinospirillum</taxon>
    </lineage>
</organism>
<feature type="transmembrane region" description="Helical" evidence="1">
    <location>
        <begin position="46"/>
        <end position="69"/>
    </location>
</feature>
<dbReference type="Proteomes" id="UP001621714">
    <property type="component" value="Unassembled WGS sequence"/>
</dbReference>
<gene>
    <name evidence="2" type="ORF">V6U78_10765</name>
</gene>
<protein>
    <submittedName>
        <fullName evidence="2">Uncharacterized protein</fullName>
    </submittedName>
</protein>
<keyword evidence="1" id="KW-0812">Transmembrane</keyword>
<keyword evidence="3" id="KW-1185">Reference proteome</keyword>
<accession>A0ABW8PZ05</accession>
<sequence>MILRVYLSWAQSGQAWRWLALLLLLGSLTLGLLSWVIPRLDPLQPWAWISSLLLLWWTSLVSLFQSPFLQQPPPSTRWAGLKYKCKRGLWHAAAWLHLLLGGVVMWLSLRLLLLALQQGHA</sequence>
<keyword evidence="1" id="KW-1133">Transmembrane helix</keyword>
<proteinExistence type="predicted"/>
<reference evidence="2 3" key="1">
    <citation type="submission" date="2024-02" db="EMBL/GenBank/DDBJ databases">
        <title>Marinospirillum sp. MEB 164 isolated from Lonar lake sediment.</title>
        <authorList>
            <person name="Joshi A."/>
            <person name="Thite S."/>
        </authorList>
    </citation>
    <scope>NUCLEOTIDE SEQUENCE [LARGE SCALE GENOMIC DNA]</scope>
    <source>
        <strain evidence="2 3">MEB164</strain>
    </source>
</reference>
<name>A0ABW8PZ05_9GAMM</name>
<keyword evidence="1" id="KW-0472">Membrane</keyword>
<feature type="transmembrane region" description="Helical" evidence="1">
    <location>
        <begin position="15"/>
        <end position="37"/>
    </location>
</feature>
<evidence type="ECO:0000256" key="1">
    <source>
        <dbReference type="SAM" id="Phobius"/>
    </source>
</evidence>
<comment type="caution">
    <text evidence="2">The sequence shown here is derived from an EMBL/GenBank/DDBJ whole genome shotgun (WGS) entry which is preliminary data.</text>
</comment>
<dbReference type="RefSeq" id="WP_405340492.1">
    <property type="nucleotide sequence ID" value="NZ_JBANFI010000006.1"/>
</dbReference>
<evidence type="ECO:0000313" key="2">
    <source>
        <dbReference type="EMBL" id="MFK7161519.1"/>
    </source>
</evidence>
<evidence type="ECO:0000313" key="3">
    <source>
        <dbReference type="Proteomes" id="UP001621714"/>
    </source>
</evidence>
<feature type="transmembrane region" description="Helical" evidence="1">
    <location>
        <begin position="89"/>
        <end position="116"/>
    </location>
</feature>